<protein>
    <submittedName>
        <fullName evidence="2">Uncharacterized protein</fullName>
    </submittedName>
</protein>
<organism evidence="2 3">
    <name type="scientific">Panicum virgatum</name>
    <name type="common">Blackwell switchgrass</name>
    <dbReference type="NCBI Taxonomy" id="38727"/>
    <lineage>
        <taxon>Eukaryota</taxon>
        <taxon>Viridiplantae</taxon>
        <taxon>Streptophyta</taxon>
        <taxon>Embryophyta</taxon>
        <taxon>Tracheophyta</taxon>
        <taxon>Spermatophyta</taxon>
        <taxon>Magnoliopsida</taxon>
        <taxon>Liliopsida</taxon>
        <taxon>Poales</taxon>
        <taxon>Poaceae</taxon>
        <taxon>PACMAD clade</taxon>
        <taxon>Panicoideae</taxon>
        <taxon>Panicodae</taxon>
        <taxon>Paniceae</taxon>
        <taxon>Panicinae</taxon>
        <taxon>Panicum</taxon>
        <taxon>Panicum sect. Hiantes</taxon>
    </lineage>
</organism>
<comment type="caution">
    <text evidence="2">The sequence shown here is derived from an EMBL/GenBank/DDBJ whole genome shotgun (WGS) entry which is preliminary data.</text>
</comment>
<dbReference type="Proteomes" id="UP000823388">
    <property type="component" value="Chromosome 7N"/>
</dbReference>
<reference evidence="2" key="1">
    <citation type="submission" date="2020-05" db="EMBL/GenBank/DDBJ databases">
        <title>WGS assembly of Panicum virgatum.</title>
        <authorList>
            <person name="Lovell J.T."/>
            <person name="Jenkins J."/>
            <person name="Shu S."/>
            <person name="Juenger T.E."/>
            <person name="Schmutz J."/>
        </authorList>
    </citation>
    <scope>NUCLEOTIDE SEQUENCE</scope>
    <source>
        <strain evidence="2">AP13</strain>
    </source>
</reference>
<accession>A0A8T0PZS0</accession>
<name>A0A8T0PZS0_PANVG</name>
<evidence type="ECO:0000256" key="1">
    <source>
        <dbReference type="SAM" id="MobiDB-lite"/>
    </source>
</evidence>
<feature type="region of interest" description="Disordered" evidence="1">
    <location>
        <begin position="113"/>
        <end position="158"/>
    </location>
</feature>
<evidence type="ECO:0000313" key="2">
    <source>
        <dbReference type="EMBL" id="KAG2565849.1"/>
    </source>
</evidence>
<feature type="compositionally biased region" description="Low complexity" evidence="1">
    <location>
        <begin position="115"/>
        <end position="128"/>
    </location>
</feature>
<gene>
    <name evidence="2" type="ORF">PVAP13_7NG145968</name>
</gene>
<evidence type="ECO:0000313" key="3">
    <source>
        <dbReference type="Proteomes" id="UP000823388"/>
    </source>
</evidence>
<feature type="compositionally biased region" description="Low complexity" evidence="1">
    <location>
        <begin position="144"/>
        <end position="158"/>
    </location>
</feature>
<sequence length="213" mass="23050">MASDGAVVDPNTSTALFSCILPASVFCHKHTEEYTEPRERERERWTIACKAQRTRTRRKARAADGSISRVSVIQIPRLAPCHLPQLLRGARPFGCWTSSFPNPCELFFPQRPRGATSTRATSPARTNALTAWSGQAAPSDGGLSTTRTTPTASPSSEDAWPGCAAAGCWSSAAAAFVARDDTETEVDRLERAKIHPLRGDGAAVLLLCMNQCY</sequence>
<keyword evidence="3" id="KW-1185">Reference proteome</keyword>
<dbReference type="AlphaFoldDB" id="A0A8T0PZS0"/>
<proteinExistence type="predicted"/>
<dbReference type="EMBL" id="CM029050">
    <property type="protein sequence ID" value="KAG2565849.1"/>
    <property type="molecule type" value="Genomic_DNA"/>
</dbReference>